<dbReference type="Pfam" id="PF01352">
    <property type="entry name" value="KRAB"/>
    <property type="match status" value="1"/>
</dbReference>
<proteinExistence type="predicted"/>
<accession>A0A8C3S3E4</accession>
<reference evidence="2" key="1">
    <citation type="submission" date="2025-08" db="UniProtKB">
        <authorList>
            <consortium name="Ensembl"/>
        </authorList>
    </citation>
    <scope>IDENTIFICATION</scope>
</reference>
<dbReference type="CDD" id="cd07765">
    <property type="entry name" value="KRAB_A-box"/>
    <property type="match status" value="1"/>
</dbReference>
<dbReference type="Proteomes" id="UP000694403">
    <property type="component" value="Unplaced"/>
</dbReference>
<keyword evidence="3" id="KW-1185">Reference proteome</keyword>
<dbReference type="InterPro" id="IPR001909">
    <property type="entry name" value="KRAB"/>
</dbReference>
<name>A0A8C3S3E4_CHESE</name>
<protein>
    <recommendedName>
        <fullName evidence="1">KRAB domain-containing protein</fullName>
    </recommendedName>
</protein>
<organism evidence="2 3">
    <name type="scientific">Chelydra serpentina</name>
    <name type="common">Snapping turtle</name>
    <name type="synonym">Testudo serpentina</name>
    <dbReference type="NCBI Taxonomy" id="8475"/>
    <lineage>
        <taxon>Eukaryota</taxon>
        <taxon>Metazoa</taxon>
        <taxon>Chordata</taxon>
        <taxon>Craniata</taxon>
        <taxon>Vertebrata</taxon>
        <taxon>Euteleostomi</taxon>
        <taxon>Archelosauria</taxon>
        <taxon>Testudinata</taxon>
        <taxon>Testudines</taxon>
        <taxon>Cryptodira</taxon>
        <taxon>Durocryptodira</taxon>
        <taxon>Americhelydia</taxon>
        <taxon>Chelydroidea</taxon>
        <taxon>Chelydridae</taxon>
        <taxon>Chelydra</taxon>
    </lineage>
</organism>
<evidence type="ECO:0000313" key="3">
    <source>
        <dbReference type="Proteomes" id="UP000694403"/>
    </source>
</evidence>
<dbReference type="AlphaFoldDB" id="A0A8C3S3E4"/>
<feature type="domain" description="KRAB" evidence="1">
    <location>
        <begin position="19"/>
        <end position="66"/>
    </location>
</feature>
<dbReference type="SMART" id="SM00349">
    <property type="entry name" value="KRAB"/>
    <property type="match status" value="1"/>
</dbReference>
<dbReference type="InterPro" id="IPR036051">
    <property type="entry name" value="KRAB_dom_sf"/>
</dbReference>
<dbReference type="GO" id="GO:0006355">
    <property type="term" value="P:regulation of DNA-templated transcription"/>
    <property type="evidence" value="ECO:0007669"/>
    <property type="project" value="InterPro"/>
</dbReference>
<dbReference type="Gene3D" id="6.10.140.140">
    <property type="match status" value="1"/>
</dbReference>
<reference evidence="2" key="2">
    <citation type="submission" date="2025-09" db="UniProtKB">
        <authorList>
            <consortium name="Ensembl"/>
        </authorList>
    </citation>
    <scope>IDENTIFICATION</scope>
</reference>
<evidence type="ECO:0000313" key="2">
    <source>
        <dbReference type="Ensembl" id="ENSCSRP00000009049.1"/>
    </source>
</evidence>
<dbReference type="Ensembl" id="ENSCSRT00000009361.1">
    <property type="protein sequence ID" value="ENSCSRP00000009049.1"/>
    <property type="gene ID" value="ENSCSRG00000006757.1"/>
</dbReference>
<dbReference type="SUPFAM" id="SSF109640">
    <property type="entry name" value="KRAB domain (Kruppel-associated box)"/>
    <property type="match status" value="1"/>
</dbReference>
<dbReference type="PROSITE" id="PS50805">
    <property type="entry name" value="KRAB"/>
    <property type="match status" value="1"/>
</dbReference>
<evidence type="ECO:0000259" key="1">
    <source>
        <dbReference type="PROSITE" id="PS50805"/>
    </source>
</evidence>
<sequence length="66" mass="7337">LCPRKPHLTTAGTECWALTLSGEVSVYFTREKGALLDPTQRALCRDVMQENNENVTSLGKDSLKWG</sequence>